<evidence type="ECO:0000313" key="2">
    <source>
        <dbReference type="Proteomes" id="UP000295117"/>
    </source>
</evidence>
<name>A0A4R8S557_9MYCO</name>
<dbReference type="EMBL" id="PECH01000004">
    <property type="protein sequence ID" value="TDZ86026.1"/>
    <property type="molecule type" value="Genomic_DNA"/>
</dbReference>
<proteinExistence type="predicted"/>
<sequence length="241" mass="27410">MNDDTTLVLEATGVLYQLEFDEAAFFEWLDKIPAVGSYGGYGRTLEIMLDPTVVDEAALSEFVALYRRYHVDPAELQVFATHHLGGWFSSPDRFWHQEIFDRPPPAEDRRSGELFSGDHPWSIEPTVGTHMNVWPPDVEVSPNPDHVVLKATGVRYYSEFDEAAFFEQLDKNPQVESSRGRGDTLYINVNVNTGDDAELSELAALYARYDIDMTELRVLNAGNFGPDFSDPKWWWHKAVFG</sequence>
<protein>
    <submittedName>
        <fullName evidence="1">Uncharacterized protein</fullName>
    </submittedName>
</protein>
<evidence type="ECO:0000313" key="1">
    <source>
        <dbReference type="EMBL" id="TDZ86026.1"/>
    </source>
</evidence>
<reference evidence="1 2" key="1">
    <citation type="journal article" date="2019" name="Sci. Rep.">
        <title>Extended insight into the Mycobacterium chelonae-abscessus complex through whole genome sequencing of Mycobacterium salmoniphilum outbreak and Mycobacterium salmoniphilum-like strains.</title>
        <authorList>
            <person name="Behra P.R.K."/>
            <person name="Das S."/>
            <person name="Pettersson B.M.F."/>
            <person name="Shirreff L."/>
            <person name="DuCote T."/>
            <person name="Jacobsson K.G."/>
            <person name="Ennis D.G."/>
            <person name="Kirsebom L.A."/>
        </authorList>
    </citation>
    <scope>NUCLEOTIDE SEQUENCE [LARGE SCALE GENOMIC DNA]</scope>
    <source>
        <strain evidence="1 2">DE 4585</strain>
    </source>
</reference>
<accession>A0A4R8S557</accession>
<organism evidence="1 2">
    <name type="scientific">Mycobacteroides salmoniphilum</name>
    <dbReference type="NCBI Taxonomy" id="404941"/>
    <lineage>
        <taxon>Bacteria</taxon>
        <taxon>Bacillati</taxon>
        <taxon>Actinomycetota</taxon>
        <taxon>Actinomycetes</taxon>
        <taxon>Mycobacteriales</taxon>
        <taxon>Mycobacteriaceae</taxon>
        <taxon>Mycobacteroides</taxon>
    </lineage>
</organism>
<dbReference type="RefSeq" id="WP_134065173.1">
    <property type="nucleotide sequence ID" value="NZ_PECG01000007.1"/>
</dbReference>
<gene>
    <name evidence="1" type="ORF">DE4585_01349</name>
</gene>
<dbReference type="Proteomes" id="UP000295117">
    <property type="component" value="Unassembled WGS sequence"/>
</dbReference>
<comment type="caution">
    <text evidence="1">The sequence shown here is derived from an EMBL/GenBank/DDBJ whole genome shotgun (WGS) entry which is preliminary data.</text>
</comment>
<dbReference type="AlphaFoldDB" id="A0A4R8S557"/>